<dbReference type="InterPro" id="IPR003819">
    <property type="entry name" value="TauD/TfdA-like"/>
</dbReference>
<evidence type="ECO:0000313" key="5">
    <source>
        <dbReference type="EMBL" id="AWT59120.1"/>
    </source>
</evidence>
<organism evidence="5 6">
    <name type="scientific">Candidatus Moanibacter tarae</name>
    <dbReference type="NCBI Taxonomy" id="2200854"/>
    <lineage>
        <taxon>Bacteria</taxon>
        <taxon>Pseudomonadati</taxon>
        <taxon>Verrucomicrobiota</taxon>
        <taxon>Opitutia</taxon>
        <taxon>Puniceicoccales</taxon>
        <taxon>Puniceicoccales incertae sedis</taxon>
        <taxon>Candidatus Moanibacter</taxon>
    </lineage>
</organism>
<dbReference type="Pfam" id="PF02668">
    <property type="entry name" value="TauD"/>
    <property type="match status" value="1"/>
</dbReference>
<evidence type="ECO:0000256" key="1">
    <source>
        <dbReference type="ARBA" id="ARBA00001954"/>
    </source>
</evidence>
<dbReference type="InterPro" id="IPR050411">
    <property type="entry name" value="AlphaKG_dependent_hydroxylases"/>
</dbReference>
<gene>
    <name evidence="5" type="ORF">DF168_00297</name>
</gene>
<keyword evidence="2" id="KW-0560">Oxidoreductase</keyword>
<evidence type="ECO:0000256" key="2">
    <source>
        <dbReference type="ARBA" id="ARBA00023002"/>
    </source>
</evidence>
<evidence type="ECO:0000256" key="3">
    <source>
        <dbReference type="ARBA" id="ARBA00023194"/>
    </source>
</evidence>
<dbReference type="EMBL" id="CP029803">
    <property type="protein sequence ID" value="AWT59120.1"/>
    <property type="molecule type" value="Genomic_DNA"/>
</dbReference>
<evidence type="ECO:0000313" key="6">
    <source>
        <dbReference type="Proteomes" id="UP000247465"/>
    </source>
</evidence>
<dbReference type="PANTHER" id="PTHR10696">
    <property type="entry name" value="GAMMA-BUTYROBETAINE HYDROXYLASE-RELATED"/>
    <property type="match status" value="1"/>
</dbReference>
<dbReference type="Proteomes" id="UP000247465">
    <property type="component" value="Chromosome"/>
</dbReference>
<evidence type="ECO:0000259" key="4">
    <source>
        <dbReference type="Pfam" id="PF02668"/>
    </source>
</evidence>
<name>A0A2Z4AKG3_9BACT</name>
<dbReference type="GO" id="GO:0017000">
    <property type="term" value="P:antibiotic biosynthetic process"/>
    <property type="evidence" value="ECO:0007669"/>
    <property type="project" value="UniProtKB-KW"/>
</dbReference>
<accession>A0A2Z4AKG3</accession>
<reference evidence="5 6" key="1">
    <citation type="submission" date="2018-06" db="EMBL/GenBank/DDBJ databases">
        <title>Draft Genome Sequence of a Novel Marine Bacterium Related to the Verrucomicrobia.</title>
        <authorList>
            <person name="Vosseberg J."/>
            <person name="Martijn J."/>
            <person name="Ettema T.J.G."/>
        </authorList>
    </citation>
    <scope>NUCLEOTIDE SEQUENCE [LARGE SCALE GENOMIC DNA]</scope>
    <source>
        <strain evidence="5">TARA_B100001123</strain>
    </source>
</reference>
<dbReference type="PANTHER" id="PTHR10696:SF56">
    <property type="entry name" value="TAUD_TFDA-LIKE DOMAIN-CONTAINING PROTEIN"/>
    <property type="match status" value="1"/>
</dbReference>
<dbReference type="SUPFAM" id="SSF51197">
    <property type="entry name" value="Clavaminate synthase-like"/>
    <property type="match status" value="1"/>
</dbReference>
<feature type="domain" description="TauD/TfdA-like" evidence="4">
    <location>
        <begin position="138"/>
        <end position="328"/>
    </location>
</feature>
<sequence length="362" mass="39998">MPFVPSKSSPMSNRILPNTARVSISDRGSIKDALKRDGVVILTNLPGDEHSPGYWENIAGDLPALCLGDTNLIPGEPPVACLHHESAHLEQLQTLQAAYGKEGAVLSKAAEDELLAKAEQEGLPHFTKIPWIRGLRQNPHTDGYVYGDHVPDYLFLLVEQQANTGGESFFVDGEAVLERLSADPDAANLLPLLNTLVYDQTESAANGGIFQGRSSKGPLFVRRPDGRLQWKRMLGKDQMQTREDMQAVPIPRSCWAVMPETRTMAAELGAKITPEEMLRRVDIAIHAESEIAGRVRLEKGEAVCVDNYRVLHSREAFNTGERRLWRIWTWTTNSDGRPNGDEAPVSTPLDIHLNLTAEDASQ</sequence>
<keyword evidence="3" id="KW-0045">Antibiotic biosynthesis</keyword>
<dbReference type="Gene3D" id="3.60.130.10">
    <property type="entry name" value="Clavaminate synthase-like"/>
    <property type="match status" value="1"/>
</dbReference>
<dbReference type="KEGG" id="mtar:DF168_00297"/>
<comment type="cofactor">
    <cofactor evidence="1">
        <name>Fe(2+)</name>
        <dbReference type="ChEBI" id="CHEBI:29033"/>
    </cofactor>
</comment>
<dbReference type="InterPro" id="IPR042098">
    <property type="entry name" value="TauD-like_sf"/>
</dbReference>
<proteinExistence type="predicted"/>
<dbReference type="AlphaFoldDB" id="A0A2Z4AKG3"/>
<protein>
    <recommendedName>
        <fullName evidence="4">TauD/TfdA-like domain-containing protein</fullName>
    </recommendedName>
</protein>
<dbReference type="GO" id="GO:0016706">
    <property type="term" value="F:2-oxoglutarate-dependent dioxygenase activity"/>
    <property type="evidence" value="ECO:0007669"/>
    <property type="project" value="UniProtKB-ARBA"/>
</dbReference>